<dbReference type="InterPro" id="IPR036390">
    <property type="entry name" value="WH_DNA-bd_sf"/>
</dbReference>
<dbReference type="EMBL" id="SUMD01000018">
    <property type="protein sequence ID" value="TJZ73443.1"/>
    <property type="molecule type" value="Genomic_DNA"/>
</dbReference>
<dbReference type="InterPro" id="IPR005149">
    <property type="entry name" value="Tscrpt_reg_PadR_N"/>
</dbReference>
<gene>
    <name evidence="2" type="ORF">FCG67_24200</name>
</gene>
<dbReference type="InterPro" id="IPR036388">
    <property type="entry name" value="WH-like_DNA-bd_sf"/>
</dbReference>
<dbReference type="SUPFAM" id="SSF46785">
    <property type="entry name" value="Winged helix' DNA-binding domain"/>
    <property type="match status" value="1"/>
</dbReference>
<dbReference type="PANTHER" id="PTHR43252">
    <property type="entry name" value="TRANSCRIPTIONAL REGULATOR YQJI"/>
    <property type="match status" value="1"/>
</dbReference>
<dbReference type="Gene3D" id="1.10.10.10">
    <property type="entry name" value="Winged helix-like DNA-binding domain superfamily/Winged helix DNA-binding domain"/>
    <property type="match status" value="1"/>
</dbReference>
<sequence>MRVAADLTESEVTVLGLIAERPRHGFDLEKVIDERGMRQWTQIGFSSIYYLLGKLDKRGLIEEVAVEAGGPGRPRRVYAITPAGRAAAAERTAQLLAEPSVAAAPVLVGMANWPLLPPAESIAALRRRSEALSRKRVEVTAARDAQRPLPDFVDAVFEYSVAMLDAEQSWVARTLTSLERKR</sequence>
<organism evidence="2 3">
    <name type="scientific">Rhodococcus oryzae</name>
    <dbReference type="NCBI Taxonomy" id="2571143"/>
    <lineage>
        <taxon>Bacteria</taxon>
        <taxon>Bacillati</taxon>
        <taxon>Actinomycetota</taxon>
        <taxon>Actinomycetes</taxon>
        <taxon>Mycobacteriales</taxon>
        <taxon>Nocardiaceae</taxon>
        <taxon>Rhodococcus</taxon>
    </lineage>
</organism>
<protein>
    <submittedName>
        <fullName evidence="2">PadR family transcriptional regulator</fullName>
    </submittedName>
</protein>
<evidence type="ECO:0000313" key="3">
    <source>
        <dbReference type="Proteomes" id="UP000305109"/>
    </source>
</evidence>
<comment type="caution">
    <text evidence="2">The sequence shown here is derived from an EMBL/GenBank/DDBJ whole genome shotgun (WGS) entry which is preliminary data.</text>
</comment>
<accession>A0ABY2RDB0</accession>
<evidence type="ECO:0000313" key="2">
    <source>
        <dbReference type="EMBL" id="TJZ73443.1"/>
    </source>
</evidence>
<proteinExistence type="predicted"/>
<dbReference type="Proteomes" id="UP000305109">
    <property type="component" value="Unassembled WGS sequence"/>
</dbReference>
<reference evidence="2 3" key="1">
    <citation type="submission" date="2019-04" db="EMBL/GenBank/DDBJ databases">
        <title>Rhodococcus oryzae sp. nov., a novel actinomycete isolated from rhizosphere soil of rice (Oryza sativa L.).</title>
        <authorList>
            <person name="Li C."/>
        </authorList>
    </citation>
    <scope>NUCLEOTIDE SEQUENCE [LARGE SCALE GENOMIC DNA]</scope>
    <source>
        <strain evidence="2 3">NEAU-CX67</strain>
    </source>
</reference>
<evidence type="ECO:0000259" key="1">
    <source>
        <dbReference type="Pfam" id="PF03551"/>
    </source>
</evidence>
<keyword evidence="3" id="KW-1185">Reference proteome</keyword>
<dbReference type="PANTHER" id="PTHR43252:SF2">
    <property type="entry name" value="TRANSCRIPTION REGULATOR, PADR-LIKE FAMILY"/>
    <property type="match status" value="1"/>
</dbReference>
<name>A0ABY2RDB0_9NOCA</name>
<dbReference type="Pfam" id="PF03551">
    <property type="entry name" value="PadR"/>
    <property type="match status" value="1"/>
</dbReference>
<feature type="domain" description="Transcription regulator PadR N-terminal" evidence="1">
    <location>
        <begin position="14"/>
        <end position="89"/>
    </location>
</feature>